<evidence type="ECO:0000313" key="3">
    <source>
        <dbReference type="EMBL" id="CDL92946.1"/>
    </source>
</evidence>
<dbReference type="EMBL" id="CBXI010000044">
    <property type="protein sequence ID" value="CDL92946.1"/>
    <property type="molecule type" value="Genomic_DNA"/>
</dbReference>
<dbReference type="Gene3D" id="3.50.50.60">
    <property type="entry name" value="FAD/NAD(P)-binding domain"/>
    <property type="match status" value="1"/>
</dbReference>
<dbReference type="RefSeq" id="WP_017751968.1">
    <property type="nucleotide sequence ID" value="NZ_CBXI010000044.1"/>
</dbReference>
<dbReference type="OrthoDB" id="9794226at2"/>
<sequence>MKKNADVVIIGGGIVGNSAAYYLAKRGIKNVIVLEESKSIGHGGSSRNGGGVRQSGRDERELPYAIYSVEKFWPNLSEELGMDVEYFQSGNLRLGKTEAHMKKLQNLVDKAQKLGLDVRMIDGKEVKELCPYLSDDIIGASWCPTDGHANPMLATLAYYKRAIELGVEFYTEAKVTAIKKFHGKARQVILEDGTIFEGENIILAAGYESREIARTVGIDIPMTRYFEEALVTEMQISMFDMMLGTADADFYGHQCKHGSFVFGSESGLEEANDMKLDDLRTSSLTMSAGCRAVMGYIPVLKDANIVRSWGGWLDLSIDGVPVISHIDEVPGLILACAFTGHGFGTAPAVGYMLAQMVEGKKTAVDITALRYDRFKSLR</sequence>
<evidence type="ECO:0000259" key="2">
    <source>
        <dbReference type="Pfam" id="PF01266"/>
    </source>
</evidence>
<dbReference type="Proteomes" id="UP000019482">
    <property type="component" value="Unassembled WGS sequence"/>
</dbReference>
<dbReference type="Pfam" id="PF01266">
    <property type="entry name" value="DAO"/>
    <property type="match status" value="1"/>
</dbReference>
<dbReference type="PANTHER" id="PTHR13847:SF287">
    <property type="entry name" value="FAD-DEPENDENT OXIDOREDUCTASE DOMAIN-CONTAINING PROTEIN 1"/>
    <property type="match status" value="1"/>
</dbReference>
<organism evidence="3 4">
    <name type="scientific">Clostridium tyrobutyricum DIVETGP</name>
    <dbReference type="NCBI Taxonomy" id="1408889"/>
    <lineage>
        <taxon>Bacteria</taxon>
        <taxon>Bacillati</taxon>
        <taxon>Bacillota</taxon>
        <taxon>Clostridia</taxon>
        <taxon>Eubacteriales</taxon>
        <taxon>Clostridiaceae</taxon>
        <taxon>Clostridium</taxon>
    </lineage>
</organism>
<dbReference type="InterPro" id="IPR006076">
    <property type="entry name" value="FAD-dep_OxRdtase"/>
</dbReference>
<name>W6N8P0_CLOTY</name>
<protein>
    <submittedName>
        <fullName evidence="3">SoxB-like sarcosine oxidase, subunit beta related</fullName>
    </submittedName>
</protein>
<dbReference type="Gene3D" id="3.30.9.10">
    <property type="entry name" value="D-Amino Acid Oxidase, subunit A, domain 2"/>
    <property type="match status" value="1"/>
</dbReference>
<dbReference type="GeneID" id="29419214"/>
<evidence type="ECO:0000313" key="4">
    <source>
        <dbReference type="Proteomes" id="UP000019482"/>
    </source>
</evidence>
<dbReference type="AlphaFoldDB" id="W6N8P0"/>
<gene>
    <name evidence="3" type="ORF">CTDIVETGP_3016</name>
</gene>
<dbReference type="SUPFAM" id="SSF51905">
    <property type="entry name" value="FAD/NAD(P)-binding domain"/>
    <property type="match status" value="1"/>
</dbReference>
<reference evidence="3 4" key="1">
    <citation type="journal article" date="2015" name="Genome Announc.">
        <title>Draft Genome Sequence of Clostridium tyrobutyricum Strain DIVETGP, Isolated from Cow's Milk for Grana Padano Production.</title>
        <authorList>
            <person name="Soggiu A."/>
            <person name="Piras C."/>
            <person name="Gaiarsa S."/>
            <person name="Sassera D."/>
            <person name="Roncada P."/>
            <person name="Bendixen E."/>
            <person name="Brasca M."/>
            <person name="Bonizzi L."/>
        </authorList>
    </citation>
    <scope>NUCLEOTIDE SEQUENCE [LARGE SCALE GENOMIC DNA]</scope>
    <source>
        <strain evidence="3 4">DIVETGP</strain>
    </source>
</reference>
<feature type="domain" description="FAD dependent oxidoreductase" evidence="2">
    <location>
        <begin position="6"/>
        <end position="356"/>
    </location>
</feature>
<comment type="caution">
    <text evidence="3">The sequence shown here is derived from an EMBL/GenBank/DDBJ whole genome shotgun (WGS) entry which is preliminary data.</text>
</comment>
<proteinExistence type="predicted"/>
<accession>W6N8P0</accession>
<dbReference type="GO" id="GO:0005737">
    <property type="term" value="C:cytoplasm"/>
    <property type="evidence" value="ECO:0007669"/>
    <property type="project" value="TreeGrafter"/>
</dbReference>
<dbReference type="GO" id="GO:0016491">
    <property type="term" value="F:oxidoreductase activity"/>
    <property type="evidence" value="ECO:0007669"/>
    <property type="project" value="UniProtKB-KW"/>
</dbReference>
<keyword evidence="4" id="KW-1185">Reference proteome</keyword>
<keyword evidence="1" id="KW-0560">Oxidoreductase</keyword>
<dbReference type="InterPro" id="IPR036188">
    <property type="entry name" value="FAD/NAD-bd_sf"/>
</dbReference>
<evidence type="ECO:0000256" key="1">
    <source>
        <dbReference type="ARBA" id="ARBA00023002"/>
    </source>
</evidence>
<dbReference type="PANTHER" id="PTHR13847">
    <property type="entry name" value="SARCOSINE DEHYDROGENASE-RELATED"/>
    <property type="match status" value="1"/>
</dbReference>